<keyword evidence="3" id="KW-1185">Reference proteome</keyword>
<reference evidence="3" key="2">
    <citation type="submission" date="2015-01" db="EMBL/GenBank/DDBJ databases">
        <title>Evolutionary Origins and Diversification of the Mycorrhizal Mutualists.</title>
        <authorList>
            <consortium name="DOE Joint Genome Institute"/>
            <consortium name="Mycorrhizal Genomics Consortium"/>
            <person name="Kohler A."/>
            <person name="Kuo A."/>
            <person name="Nagy L.G."/>
            <person name="Floudas D."/>
            <person name="Copeland A."/>
            <person name="Barry K.W."/>
            <person name="Cichocki N."/>
            <person name="Veneault-Fourrey C."/>
            <person name="LaButti K."/>
            <person name="Lindquist E.A."/>
            <person name="Lipzen A."/>
            <person name="Lundell T."/>
            <person name="Morin E."/>
            <person name="Murat C."/>
            <person name="Riley R."/>
            <person name="Ohm R."/>
            <person name="Sun H."/>
            <person name="Tunlid A."/>
            <person name="Henrissat B."/>
            <person name="Grigoriev I.V."/>
            <person name="Hibbett D.S."/>
            <person name="Martin F."/>
        </authorList>
    </citation>
    <scope>NUCLEOTIDE SEQUENCE [LARGE SCALE GENOMIC DNA]</scope>
    <source>
        <strain evidence="3">F 1598</strain>
    </source>
</reference>
<feature type="region of interest" description="Disordered" evidence="1">
    <location>
        <begin position="31"/>
        <end position="95"/>
    </location>
</feature>
<dbReference type="Proteomes" id="UP000054166">
    <property type="component" value="Unassembled WGS sequence"/>
</dbReference>
<name>A0A0C3ANP0_PILCF</name>
<dbReference type="InParanoid" id="A0A0C3ANP0"/>
<protein>
    <submittedName>
        <fullName evidence="2">Uncharacterized protein</fullName>
    </submittedName>
</protein>
<dbReference type="EMBL" id="KN833046">
    <property type="protein sequence ID" value="KIM75528.1"/>
    <property type="molecule type" value="Genomic_DNA"/>
</dbReference>
<gene>
    <name evidence="2" type="ORF">PILCRDRAFT_13595</name>
</gene>
<feature type="compositionally biased region" description="Polar residues" evidence="1">
    <location>
        <begin position="11"/>
        <end position="20"/>
    </location>
</feature>
<sequence length="118" mass="12432">MSSLLREDSRSSPPQAGTLLSSHQLWTKWSAQDTSHREVLPLPNVASKPSTSTNKGNTATLSLTGTGTPGLQPHNTAVPPATTVAGNAPAGDILDKNVNMEEPHDEEDPSCVMETDTT</sequence>
<evidence type="ECO:0000313" key="3">
    <source>
        <dbReference type="Proteomes" id="UP000054166"/>
    </source>
</evidence>
<accession>A0A0C3ANP0</accession>
<organism evidence="2 3">
    <name type="scientific">Piloderma croceum (strain F 1598)</name>
    <dbReference type="NCBI Taxonomy" id="765440"/>
    <lineage>
        <taxon>Eukaryota</taxon>
        <taxon>Fungi</taxon>
        <taxon>Dikarya</taxon>
        <taxon>Basidiomycota</taxon>
        <taxon>Agaricomycotina</taxon>
        <taxon>Agaricomycetes</taxon>
        <taxon>Agaricomycetidae</taxon>
        <taxon>Atheliales</taxon>
        <taxon>Atheliaceae</taxon>
        <taxon>Piloderma</taxon>
    </lineage>
</organism>
<proteinExistence type="predicted"/>
<feature type="compositionally biased region" description="Low complexity" evidence="1">
    <location>
        <begin position="58"/>
        <end position="71"/>
    </location>
</feature>
<dbReference type="HOGENOM" id="CLU_2074053_0_0_1"/>
<evidence type="ECO:0000256" key="1">
    <source>
        <dbReference type="SAM" id="MobiDB-lite"/>
    </source>
</evidence>
<reference evidence="2 3" key="1">
    <citation type="submission" date="2014-04" db="EMBL/GenBank/DDBJ databases">
        <authorList>
            <consortium name="DOE Joint Genome Institute"/>
            <person name="Kuo A."/>
            <person name="Tarkka M."/>
            <person name="Buscot F."/>
            <person name="Kohler A."/>
            <person name="Nagy L.G."/>
            <person name="Floudas D."/>
            <person name="Copeland A."/>
            <person name="Barry K.W."/>
            <person name="Cichocki N."/>
            <person name="Veneault-Fourrey C."/>
            <person name="LaButti K."/>
            <person name="Lindquist E.A."/>
            <person name="Lipzen A."/>
            <person name="Lundell T."/>
            <person name="Morin E."/>
            <person name="Murat C."/>
            <person name="Sun H."/>
            <person name="Tunlid A."/>
            <person name="Henrissat B."/>
            <person name="Grigoriev I.V."/>
            <person name="Hibbett D.S."/>
            <person name="Martin F."/>
            <person name="Nordberg H.P."/>
            <person name="Cantor M.N."/>
            <person name="Hua S.X."/>
        </authorList>
    </citation>
    <scope>NUCLEOTIDE SEQUENCE [LARGE SCALE GENOMIC DNA]</scope>
    <source>
        <strain evidence="2 3">F 1598</strain>
    </source>
</reference>
<feature type="compositionally biased region" description="Basic and acidic residues" evidence="1">
    <location>
        <begin position="1"/>
        <end position="10"/>
    </location>
</feature>
<evidence type="ECO:0000313" key="2">
    <source>
        <dbReference type="EMBL" id="KIM75528.1"/>
    </source>
</evidence>
<feature type="compositionally biased region" description="Polar residues" evidence="1">
    <location>
        <begin position="47"/>
        <end position="57"/>
    </location>
</feature>
<dbReference type="AlphaFoldDB" id="A0A0C3ANP0"/>
<feature type="region of interest" description="Disordered" evidence="1">
    <location>
        <begin position="1"/>
        <end position="20"/>
    </location>
</feature>